<evidence type="ECO:0000256" key="3">
    <source>
        <dbReference type="PROSITE-ProRule" id="PRU00023"/>
    </source>
</evidence>
<gene>
    <name evidence="4" type="ORF">EDM58_00030</name>
</gene>
<dbReference type="InterPro" id="IPR036770">
    <property type="entry name" value="Ankyrin_rpt-contain_sf"/>
</dbReference>
<feature type="repeat" description="ANK" evidence="3">
    <location>
        <begin position="78"/>
        <end position="111"/>
    </location>
</feature>
<name>A0A3M8DHQ7_9BACL</name>
<dbReference type="PANTHER" id="PTHR24171:SF9">
    <property type="entry name" value="ANKYRIN REPEAT DOMAIN-CONTAINING PROTEIN 39"/>
    <property type="match status" value="1"/>
</dbReference>
<evidence type="ECO:0000256" key="1">
    <source>
        <dbReference type="ARBA" id="ARBA00022737"/>
    </source>
</evidence>
<dbReference type="EMBL" id="RHHT01000001">
    <property type="protein sequence ID" value="RNB87546.1"/>
    <property type="molecule type" value="Genomic_DNA"/>
</dbReference>
<dbReference type="AlphaFoldDB" id="A0A3M8DHQ7"/>
<dbReference type="Gene3D" id="1.25.40.20">
    <property type="entry name" value="Ankyrin repeat-containing domain"/>
    <property type="match status" value="2"/>
</dbReference>
<dbReference type="SMART" id="SM00248">
    <property type="entry name" value="ANK"/>
    <property type="match status" value="5"/>
</dbReference>
<dbReference type="Pfam" id="PF12796">
    <property type="entry name" value="Ank_2"/>
    <property type="match status" value="2"/>
</dbReference>
<protein>
    <submittedName>
        <fullName evidence="4">Ankyrin repeat domain-containing protein</fullName>
    </submittedName>
</protein>
<dbReference type="PRINTS" id="PR01415">
    <property type="entry name" value="ANKYRIN"/>
</dbReference>
<dbReference type="Proteomes" id="UP000281915">
    <property type="component" value="Unassembled WGS sequence"/>
</dbReference>
<dbReference type="SUPFAM" id="SSF48403">
    <property type="entry name" value="Ankyrin repeat"/>
    <property type="match status" value="1"/>
</dbReference>
<dbReference type="PROSITE" id="PS50088">
    <property type="entry name" value="ANK_REPEAT"/>
    <property type="match status" value="3"/>
</dbReference>
<dbReference type="PANTHER" id="PTHR24171">
    <property type="entry name" value="ANKYRIN REPEAT DOMAIN-CONTAINING PROTEIN 39-RELATED"/>
    <property type="match status" value="1"/>
</dbReference>
<evidence type="ECO:0000313" key="5">
    <source>
        <dbReference type="Proteomes" id="UP000281915"/>
    </source>
</evidence>
<organism evidence="4 5">
    <name type="scientific">Brevibacillus panacihumi</name>
    <dbReference type="NCBI Taxonomy" id="497735"/>
    <lineage>
        <taxon>Bacteria</taxon>
        <taxon>Bacillati</taxon>
        <taxon>Bacillota</taxon>
        <taxon>Bacilli</taxon>
        <taxon>Bacillales</taxon>
        <taxon>Paenibacillaceae</taxon>
        <taxon>Brevibacillus</taxon>
    </lineage>
</organism>
<comment type="caution">
    <text evidence="4">The sequence shown here is derived from an EMBL/GenBank/DDBJ whole genome shotgun (WGS) entry which is preliminary data.</text>
</comment>
<reference evidence="4 5" key="1">
    <citation type="submission" date="2018-10" db="EMBL/GenBank/DDBJ databases">
        <title>Phylogenomics of Brevibacillus.</title>
        <authorList>
            <person name="Dunlap C."/>
        </authorList>
    </citation>
    <scope>NUCLEOTIDE SEQUENCE [LARGE SCALE GENOMIC DNA]</scope>
    <source>
        <strain evidence="4 5">JCM 15085</strain>
    </source>
</reference>
<proteinExistence type="predicted"/>
<evidence type="ECO:0000256" key="2">
    <source>
        <dbReference type="ARBA" id="ARBA00023043"/>
    </source>
</evidence>
<sequence length="177" mass="19070">MNDPRMIQALFQAAESGDEEQIASLLQEHPALVNAENENGLTLLGYAAHFGHPGVVKLLLEQGADVNALSHSQISFIPSNTALHAAIAGERNLDVIRLLLEHGAKTDIFDSNGHTCLHTAAFHDDNEALIELLLVHGAQLNARREGKESPLELAIAQGNARVEALLRRAGAKVEQVE</sequence>
<evidence type="ECO:0000313" key="4">
    <source>
        <dbReference type="EMBL" id="RNB87546.1"/>
    </source>
</evidence>
<keyword evidence="2 3" id="KW-0040">ANK repeat</keyword>
<dbReference type="RefSeq" id="WP_122911503.1">
    <property type="nucleotide sequence ID" value="NZ_RHHT01000001.1"/>
</dbReference>
<dbReference type="InterPro" id="IPR002110">
    <property type="entry name" value="Ankyrin_rpt"/>
</dbReference>
<accession>A0A3M8DHQ7</accession>
<feature type="repeat" description="ANK" evidence="3">
    <location>
        <begin position="112"/>
        <end position="145"/>
    </location>
</feature>
<dbReference type="PROSITE" id="PS50297">
    <property type="entry name" value="ANK_REP_REGION"/>
    <property type="match status" value="3"/>
</dbReference>
<keyword evidence="1" id="KW-0677">Repeat</keyword>
<feature type="repeat" description="ANK" evidence="3">
    <location>
        <begin position="39"/>
        <end position="71"/>
    </location>
</feature>